<dbReference type="InterPro" id="IPR054648">
    <property type="entry name" value="TudS-rel"/>
</dbReference>
<evidence type="ECO:0000313" key="2">
    <source>
        <dbReference type="EMBL" id="RXK10869.1"/>
    </source>
</evidence>
<protein>
    <submittedName>
        <fullName evidence="1">DUF523 domain-containing protein</fullName>
    </submittedName>
</protein>
<dbReference type="NCBIfam" id="NF045597">
    <property type="entry name" value="TudS_rel_CD3072"/>
    <property type="match status" value="1"/>
</dbReference>
<gene>
    <name evidence="1" type="ORF">ABIV_0728</name>
    <name evidence="2" type="ORF">CRV05_00425</name>
</gene>
<dbReference type="Proteomes" id="UP000253850">
    <property type="component" value="Chromosome"/>
</dbReference>
<dbReference type="EMBL" id="CP031217">
    <property type="protein sequence ID" value="AXH11741.1"/>
    <property type="molecule type" value="Genomic_DNA"/>
</dbReference>
<dbReference type="EMBL" id="PDKM01000001">
    <property type="protein sequence ID" value="RXK10869.1"/>
    <property type="molecule type" value="Genomic_DNA"/>
</dbReference>
<dbReference type="AlphaFoldDB" id="A0AAX2AAE0"/>
<evidence type="ECO:0000313" key="4">
    <source>
        <dbReference type="Proteomes" id="UP000289193"/>
    </source>
</evidence>
<proteinExistence type="predicted"/>
<evidence type="ECO:0000313" key="3">
    <source>
        <dbReference type="Proteomes" id="UP000253850"/>
    </source>
</evidence>
<organism evidence="2 4">
    <name type="scientific">Halarcobacter bivalviorum</name>
    <dbReference type="NCBI Taxonomy" id="663364"/>
    <lineage>
        <taxon>Bacteria</taxon>
        <taxon>Pseudomonadati</taxon>
        <taxon>Campylobacterota</taxon>
        <taxon>Epsilonproteobacteria</taxon>
        <taxon>Campylobacterales</taxon>
        <taxon>Arcobacteraceae</taxon>
        <taxon>Halarcobacter</taxon>
    </lineage>
</organism>
<dbReference type="Proteomes" id="UP000289193">
    <property type="component" value="Unassembled WGS sequence"/>
</dbReference>
<dbReference type="KEGG" id="hbv:ABIV_0728"/>
<reference evidence="1 3" key="2">
    <citation type="submission" date="2018-07" db="EMBL/GenBank/DDBJ databases">
        <title>Complete genome of the Arcobacter bivalviorum type strain LMG 26154.</title>
        <authorList>
            <person name="Miller W.G."/>
            <person name="Yee E."/>
            <person name="Bono J.L."/>
        </authorList>
    </citation>
    <scope>NUCLEOTIDE SEQUENCE [LARGE SCALE GENOMIC DNA]</scope>
    <source>
        <strain evidence="1 3">LMG 26154</strain>
    </source>
</reference>
<reference evidence="2 4" key="1">
    <citation type="submission" date="2017-10" db="EMBL/GenBank/DDBJ databases">
        <title>Genomics of the genus Arcobacter.</title>
        <authorList>
            <person name="Perez-Cataluna A."/>
            <person name="Figueras M.J."/>
        </authorList>
    </citation>
    <scope>NUCLEOTIDE SEQUENCE [LARGE SCALE GENOMIC DNA]</scope>
    <source>
        <strain evidence="2 4">CECT 7835</strain>
    </source>
</reference>
<dbReference type="RefSeq" id="WP_114838604.1">
    <property type="nucleotide sequence ID" value="NZ_CP031217.1"/>
</dbReference>
<name>A0AAX2AAE0_9BACT</name>
<sequence length="184" mass="20947">MHRGKKIILLSHCILNVNSKVYGIGNYEGSLEELMIPLIQKGYGFIQLPCPELLSCGLKRWGQVKDQYETPYFYKHCKSLLAPIIDQVLDYSKNGYKIVSCIGIDRSPSCGVDITCRAHNWGREIDESFSVKDVTSALNWVEEKGVFMEVFEKLLLENDLKINFLAIDESNPKASVEKILKELE</sequence>
<evidence type="ECO:0000313" key="1">
    <source>
        <dbReference type="EMBL" id="AXH11741.1"/>
    </source>
</evidence>
<keyword evidence="4" id="KW-1185">Reference proteome</keyword>
<accession>A0AAX2AAE0</accession>